<accession>A0ABP3H4B5</accession>
<dbReference type="EMBL" id="BAAAEI010000014">
    <property type="protein sequence ID" value="GAA0360068.1"/>
    <property type="molecule type" value="Genomic_DNA"/>
</dbReference>
<proteinExistence type="predicted"/>
<evidence type="ECO:0000313" key="2">
    <source>
        <dbReference type="EMBL" id="GAA0360068.1"/>
    </source>
</evidence>
<comment type="caution">
    <text evidence="2">The sequence shown here is derived from an EMBL/GenBank/DDBJ whole genome shotgun (WGS) entry which is preliminary data.</text>
</comment>
<evidence type="ECO:0000259" key="1">
    <source>
        <dbReference type="Pfam" id="PF17680"/>
    </source>
</evidence>
<dbReference type="Proteomes" id="UP001501757">
    <property type="component" value="Unassembled WGS sequence"/>
</dbReference>
<reference evidence="3" key="1">
    <citation type="journal article" date="2019" name="Int. J. Syst. Evol. Microbiol.">
        <title>The Global Catalogue of Microorganisms (GCM) 10K type strain sequencing project: providing services to taxonomists for standard genome sequencing and annotation.</title>
        <authorList>
            <consortium name="The Broad Institute Genomics Platform"/>
            <consortium name="The Broad Institute Genome Sequencing Center for Infectious Disease"/>
            <person name="Wu L."/>
            <person name="Ma J."/>
        </authorList>
    </citation>
    <scope>NUCLEOTIDE SEQUENCE [LARGE SCALE GENOMIC DNA]</scope>
    <source>
        <strain evidence="3">JCM 13378</strain>
    </source>
</reference>
<gene>
    <name evidence="2" type="ORF">GCM10009092_25350</name>
</gene>
<dbReference type="InterPro" id="IPR041215">
    <property type="entry name" value="FlgO_dom"/>
</dbReference>
<evidence type="ECO:0000313" key="3">
    <source>
        <dbReference type="Proteomes" id="UP001501757"/>
    </source>
</evidence>
<organism evidence="2 3">
    <name type="scientific">Bowmanella denitrificans</name>
    <dbReference type="NCBI Taxonomy" id="366582"/>
    <lineage>
        <taxon>Bacteria</taxon>
        <taxon>Pseudomonadati</taxon>
        <taxon>Pseudomonadota</taxon>
        <taxon>Gammaproteobacteria</taxon>
        <taxon>Alteromonadales</taxon>
        <taxon>Alteromonadaceae</taxon>
        <taxon>Bowmanella</taxon>
    </lineage>
</organism>
<name>A0ABP3H4B5_9ALTE</name>
<dbReference type="RefSeq" id="WP_343845332.1">
    <property type="nucleotide sequence ID" value="NZ_BAAAEI010000014.1"/>
</dbReference>
<feature type="domain" description="FlgO" evidence="1">
    <location>
        <begin position="29"/>
        <end position="161"/>
    </location>
</feature>
<dbReference type="Pfam" id="PF17680">
    <property type="entry name" value="FlgO"/>
    <property type="match status" value="1"/>
</dbReference>
<protein>
    <recommendedName>
        <fullName evidence="1">FlgO domain-containing protein</fullName>
    </recommendedName>
</protein>
<keyword evidence="3" id="KW-1185">Reference proteome</keyword>
<sequence>MLAGCANKAALSTQSYADQQDNLHLHVERMIRQMFDTAGRIHPGSPLAIGTILPAQLEGGKSLPEHRALSLQIQESLVTFATQAGLSVIEFKTLPAVHIESGRDLMLSRDVEALSEQVDLQYFLTGTYSQQQHSLMVNLRLIELPAKRVVAAATDYLPNDVAWPQGKVVNRNNLIYRGQY</sequence>